<evidence type="ECO:0000256" key="1">
    <source>
        <dbReference type="SAM" id="MobiDB-lite"/>
    </source>
</evidence>
<feature type="compositionally biased region" description="Polar residues" evidence="1">
    <location>
        <begin position="59"/>
        <end position="71"/>
    </location>
</feature>
<reference evidence="2" key="1">
    <citation type="submission" date="2018-11" db="EMBL/GenBank/DDBJ databases">
        <authorList>
            <person name="Grassa J C."/>
        </authorList>
    </citation>
    <scope>NUCLEOTIDE SEQUENCE [LARGE SCALE GENOMIC DNA]</scope>
</reference>
<dbReference type="EMBL" id="UZAU01000564">
    <property type="status" value="NOT_ANNOTATED_CDS"/>
    <property type="molecule type" value="Genomic_DNA"/>
</dbReference>
<keyword evidence="3" id="KW-1185">Reference proteome</keyword>
<dbReference type="EnsemblPlants" id="evm.model.06.426">
    <property type="protein sequence ID" value="cds.evm.model.06.426"/>
    <property type="gene ID" value="evm.TU.06.426"/>
</dbReference>
<reference evidence="2" key="2">
    <citation type="submission" date="2021-03" db="UniProtKB">
        <authorList>
            <consortium name="EnsemblPlants"/>
        </authorList>
    </citation>
    <scope>IDENTIFICATION</scope>
</reference>
<feature type="compositionally biased region" description="Polar residues" evidence="1">
    <location>
        <begin position="24"/>
        <end position="46"/>
    </location>
</feature>
<proteinExistence type="predicted"/>
<feature type="compositionally biased region" description="Basic residues" evidence="1">
    <location>
        <begin position="1"/>
        <end position="21"/>
    </location>
</feature>
<accession>A0A803PYC2</accession>
<evidence type="ECO:0000313" key="2">
    <source>
        <dbReference type="EnsemblPlants" id="cds.evm.model.06.426"/>
    </source>
</evidence>
<dbReference type="Proteomes" id="UP000596661">
    <property type="component" value="Chromosome 6"/>
</dbReference>
<feature type="region of interest" description="Disordered" evidence="1">
    <location>
        <begin position="1"/>
        <end position="71"/>
    </location>
</feature>
<dbReference type="AlphaFoldDB" id="A0A803PYC2"/>
<name>A0A803PYC2_CANSA</name>
<dbReference type="Gramene" id="evm.model.06.426">
    <property type="protein sequence ID" value="cds.evm.model.06.426"/>
    <property type="gene ID" value="evm.TU.06.426"/>
</dbReference>
<protein>
    <submittedName>
        <fullName evidence="2">Uncharacterized protein</fullName>
    </submittedName>
</protein>
<organism evidence="2 3">
    <name type="scientific">Cannabis sativa</name>
    <name type="common">Hemp</name>
    <name type="synonym">Marijuana</name>
    <dbReference type="NCBI Taxonomy" id="3483"/>
    <lineage>
        <taxon>Eukaryota</taxon>
        <taxon>Viridiplantae</taxon>
        <taxon>Streptophyta</taxon>
        <taxon>Embryophyta</taxon>
        <taxon>Tracheophyta</taxon>
        <taxon>Spermatophyta</taxon>
        <taxon>Magnoliopsida</taxon>
        <taxon>eudicotyledons</taxon>
        <taxon>Gunneridae</taxon>
        <taxon>Pentapetalae</taxon>
        <taxon>rosids</taxon>
        <taxon>fabids</taxon>
        <taxon>Rosales</taxon>
        <taxon>Cannabaceae</taxon>
        <taxon>Cannabis</taxon>
    </lineage>
</organism>
<sequence length="71" mass="7391">MEGRKGKGKSKSRANRARKPRPLSSDSSFDTQGPTQAVKTLVSKTPSGVEKTQAKVGDTSRSQVASGSGEA</sequence>
<evidence type="ECO:0000313" key="3">
    <source>
        <dbReference type="Proteomes" id="UP000596661"/>
    </source>
</evidence>